<dbReference type="SMART" id="SM00490">
    <property type="entry name" value="HELICc"/>
    <property type="match status" value="1"/>
</dbReference>
<reference evidence="6 7" key="2">
    <citation type="submission" date="2007-09" db="EMBL/GenBank/DDBJ databases">
        <title>Draft genome sequence of Clostridium bolteae (ATCC BAA-613).</title>
        <authorList>
            <person name="Sudarsanam P."/>
            <person name="Ley R."/>
            <person name="Guruge J."/>
            <person name="Turnbaugh P.J."/>
            <person name="Mahowald M."/>
            <person name="Liep D."/>
            <person name="Gordon J."/>
        </authorList>
    </citation>
    <scope>NUCLEOTIDE SEQUENCE [LARGE SCALE GENOMIC DNA]</scope>
    <source>
        <strain evidence="7">ATCC BAA-613 / DSM 15670 / CCUG 46953 / JCM 12243 / WAL 16351</strain>
    </source>
</reference>
<dbReference type="Gene3D" id="3.40.50.10810">
    <property type="entry name" value="Tandem AAA-ATPase domain"/>
    <property type="match status" value="1"/>
</dbReference>
<name>A8RHW1_ENTBW</name>
<dbReference type="CDD" id="cd18793">
    <property type="entry name" value="SF2_C_SNF"/>
    <property type="match status" value="1"/>
</dbReference>
<dbReference type="PROSITE" id="PS51194">
    <property type="entry name" value="HELICASE_CTER"/>
    <property type="match status" value="1"/>
</dbReference>
<dbReference type="InterPro" id="IPR013663">
    <property type="entry name" value="Helicase_SWF/SNF/SWI_bac"/>
</dbReference>
<dbReference type="CDD" id="cd18012">
    <property type="entry name" value="DEXQc_arch_SWI2_SNF2"/>
    <property type="match status" value="1"/>
</dbReference>
<proteinExistence type="predicted"/>
<evidence type="ECO:0000259" key="4">
    <source>
        <dbReference type="PROSITE" id="PS51192"/>
    </source>
</evidence>
<keyword evidence="2" id="KW-0863">Zinc-finger</keyword>
<comment type="caution">
    <text evidence="6">The sequence shown here is derived from an EMBL/GenBank/DDBJ whole genome shotgun (WGS) entry which is preliminary data.</text>
</comment>
<gene>
    <name evidence="6" type="ORF">CLOBOL_00521</name>
</gene>
<dbReference type="PROSITE" id="PS50966">
    <property type="entry name" value="ZF_SWIM"/>
    <property type="match status" value="1"/>
</dbReference>
<dbReference type="Proteomes" id="UP000005396">
    <property type="component" value="Unassembled WGS sequence"/>
</dbReference>
<dbReference type="eggNOG" id="COG0553">
    <property type="taxonomic scope" value="Bacteria"/>
</dbReference>
<dbReference type="GO" id="GO:0008270">
    <property type="term" value="F:zinc ion binding"/>
    <property type="evidence" value="ECO:0007669"/>
    <property type="project" value="UniProtKB-KW"/>
</dbReference>
<keyword evidence="2" id="KW-0479">Metal-binding</keyword>
<evidence type="ECO:0000313" key="7">
    <source>
        <dbReference type="Proteomes" id="UP000005396"/>
    </source>
</evidence>
<dbReference type="InterPro" id="IPR007527">
    <property type="entry name" value="Znf_SWIM"/>
</dbReference>
<dbReference type="Pfam" id="PF08455">
    <property type="entry name" value="SNF2_assoc"/>
    <property type="match status" value="1"/>
</dbReference>
<keyword evidence="2" id="KW-0862">Zinc</keyword>
<dbReference type="InterPro" id="IPR001650">
    <property type="entry name" value="Helicase_C-like"/>
</dbReference>
<evidence type="ECO:0000256" key="2">
    <source>
        <dbReference type="PROSITE-ProRule" id="PRU00325"/>
    </source>
</evidence>
<dbReference type="EMBL" id="ABCC02000009">
    <property type="protein sequence ID" value="EDP19085.1"/>
    <property type="molecule type" value="Genomic_DNA"/>
</dbReference>
<dbReference type="InterPro" id="IPR027417">
    <property type="entry name" value="P-loop_NTPase"/>
</dbReference>
<feature type="domain" description="Helicase C-terminal" evidence="5">
    <location>
        <begin position="913"/>
        <end position="1064"/>
    </location>
</feature>
<dbReference type="GO" id="GO:0005524">
    <property type="term" value="F:ATP binding"/>
    <property type="evidence" value="ECO:0007669"/>
    <property type="project" value="InterPro"/>
</dbReference>
<evidence type="ECO:0008006" key="8">
    <source>
        <dbReference type="Google" id="ProtNLM"/>
    </source>
</evidence>
<dbReference type="Pfam" id="PF00271">
    <property type="entry name" value="Helicase_C"/>
    <property type="match status" value="1"/>
</dbReference>
<dbReference type="Pfam" id="PF00176">
    <property type="entry name" value="SNF2-rel_dom"/>
    <property type="match status" value="1"/>
</dbReference>
<dbReference type="PROSITE" id="PS51192">
    <property type="entry name" value="HELICASE_ATP_BIND_1"/>
    <property type="match status" value="1"/>
</dbReference>
<dbReference type="SMART" id="SM00487">
    <property type="entry name" value="DEXDc"/>
    <property type="match status" value="1"/>
</dbReference>
<dbReference type="PaxDb" id="411902-CLOBOL_00521"/>
<dbReference type="InterPro" id="IPR014001">
    <property type="entry name" value="Helicase_ATP-bd"/>
</dbReference>
<dbReference type="Pfam" id="PF04434">
    <property type="entry name" value="SWIM"/>
    <property type="match status" value="1"/>
</dbReference>
<dbReference type="GO" id="GO:0016787">
    <property type="term" value="F:hydrolase activity"/>
    <property type="evidence" value="ECO:0007669"/>
    <property type="project" value="UniProtKB-KW"/>
</dbReference>
<dbReference type="InterPro" id="IPR000330">
    <property type="entry name" value="SNF2_N"/>
</dbReference>
<protein>
    <recommendedName>
        <fullName evidence="8">ATP-dependent helicase</fullName>
    </recommendedName>
</protein>
<accession>A8RHW1</accession>
<dbReference type="SUPFAM" id="SSF52540">
    <property type="entry name" value="P-loop containing nucleoside triphosphate hydrolases"/>
    <property type="match status" value="2"/>
</dbReference>
<evidence type="ECO:0000313" key="6">
    <source>
        <dbReference type="EMBL" id="EDP19085.1"/>
    </source>
</evidence>
<evidence type="ECO:0000259" key="3">
    <source>
        <dbReference type="PROSITE" id="PS50966"/>
    </source>
</evidence>
<reference evidence="6 7" key="1">
    <citation type="submission" date="2007-08" db="EMBL/GenBank/DDBJ databases">
        <authorList>
            <person name="Fulton L."/>
            <person name="Clifton S."/>
            <person name="Fulton B."/>
            <person name="Xu J."/>
            <person name="Minx P."/>
            <person name="Pepin K.H."/>
            <person name="Johnson M."/>
            <person name="Thiruvilangam P."/>
            <person name="Bhonagiri V."/>
            <person name="Nash W.E."/>
            <person name="Mardis E.R."/>
            <person name="Wilson R.K."/>
        </authorList>
    </citation>
    <scope>NUCLEOTIDE SEQUENCE [LARGE SCALE GENOMIC DNA]</scope>
    <source>
        <strain evidence="7">ATCC BAA-613 / DSM 15670 / CCUG 46953 / JCM 12243 / WAL 16351</strain>
    </source>
</reference>
<keyword evidence="1" id="KW-0378">Hydrolase</keyword>
<evidence type="ECO:0000259" key="5">
    <source>
        <dbReference type="PROSITE" id="PS51194"/>
    </source>
</evidence>
<dbReference type="InterPro" id="IPR049730">
    <property type="entry name" value="SNF2/RAD54-like_C"/>
</dbReference>
<feature type="domain" description="Helicase ATP-binding" evidence="4">
    <location>
        <begin position="621"/>
        <end position="786"/>
    </location>
</feature>
<sequence length="1075" mass="121733">MSWDADRSCLGAGVSGIPLKGCMKQMKIVRMNTSSFWKGEAGVKGLVEDQGETFEVNIYLGSGRVRDYSCSCSKGNSYRGMCAHGEALFAYYNQQREEASKPTVHTSSQVHTMIREYTNREVALILAEEVDAQVRLEPVLILDGKDTRLEFEVGITRFYAVRDLRAFKEAVENGAHVAYGKDLSFHHHKSAFTDSSRELLALLMGGVQNQKAVRSLTLNRMNRDQFFEIMSGRTAKVQLPGGNRVMMDMEDSDPVVSLKVEKTGRDGLKASLMGVAPMKGSEGPRQVAGCFRGERFLYVVSGQRLYRCSESCTQVMGLFMEQMCMERDESVMVGQRDIPLFYERVIKHILPYCRLMLEDVDFKDYEPEPLKVSFRFDTGEDGALVMEPTLAYGGYEFHPLEDENLPRTICRDVPGEFRVSQLIHKYFKYKDPEGIRLVIRNDEDEIYRLMTEGMDEFRSMGDVYVSENLRQWKVLAPPRVTVGASAAGGWLELDVDMGDMNSQELNRILAAYSQKKKYYRLKNGQFLGLDEGGLTVISRMASELGVTRKELQSGKVRLPAYRAFYLDYLLKESTGVTYYRDQMLKAMVRSVKSVEDSDFTAPERLRGVLREYQRIGYVWLRTLDSYGFGGILADDMGLGKTIQIIALLEDAYGSGEQSPSLIICPASLVYNWEHEIRRFAPDLKVLSVVGSSSEREVLLNEVGRNPQDYQVIVTSYDLLRRDVGLYEAIHFRYQVIDEAQYIKNASTQSARAVKSLDVQTRFALTGTPVENRLGELWSIFDYLMPGFLFGSQFFKREYEIPIVREGDGAALKRLKRLIGPFVLRRVKKDVLKELPDKMEEVVYSNFETEQKKLYAANAAKFKEKLSTGGFGQAGEGKLQILAELMRLRQICCDPRLCYDNYRGSSAKLETCMDLVRRGVAGGHKILLFSQFTSMLDIIHTRFEKEGIMSHMLTGATSKEERIRLVGDFGKDEVPVFLISLKAGGTGLNLTAADIVIHYDPWWNVAAQNQATDRTHRIGQDKQVTVYKLITRNTIEENILKLQEAKSHLADAVVPEGTISFGSLTRDDILNIIKEE</sequence>
<dbReference type="PANTHER" id="PTHR10799">
    <property type="entry name" value="SNF2/RAD54 HELICASE FAMILY"/>
    <property type="match status" value="1"/>
</dbReference>
<evidence type="ECO:0000256" key="1">
    <source>
        <dbReference type="ARBA" id="ARBA00022801"/>
    </source>
</evidence>
<dbReference type="HOGENOM" id="CLU_000315_21_1_9"/>
<dbReference type="InterPro" id="IPR038718">
    <property type="entry name" value="SNF2-like_sf"/>
</dbReference>
<organism evidence="6 7">
    <name type="scientific">Enterocloster bolteae (strain ATCC BAA-613 / DSM 15670 / CCUG 46953 / JCM 12243 / WAL 16351)</name>
    <name type="common">Clostridium bolteae</name>
    <dbReference type="NCBI Taxonomy" id="411902"/>
    <lineage>
        <taxon>Bacteria</taxon>
        <taxon>Bacillati</taxon>
        <taxon>Bacillota</taxon>
        <taxon>Clostridia</taxon>
        <taxon>Lachnospirales</taxon>
        <taxon>Lachnospiraceae</taxon>
        <taxon>Enterocloster</taxon>
    </lineage>
</organism>
<dbReference type="AlphaFoldDB" id="A8RHW1"/>
<feature type="domain" description="SWIM-type" evidence="3">
    <location>
        <begin position="54"/>
        <end position="93"/>
    </location>
</feature>
<dbReference type="Gene3D" id="3.40.50.300">
    <property type="entry name" value="P-loop containing nucleotide triphosphate hydrolases"/>
    <property type="match status" value="1"/>
</dbReference>